<reference evidence="1 2" key="1">
    <citation type="journal article" date="2024" name="BMC Genomics">
        <title>De novo assembly and annotation of Popillia japonica's genome with initial clues to its potential as an invasive pest.</title>
        <authorList>
            <person name="Cucini C."/>
            <person name="Boschi S."/>
            <person name="Funari R."/>
            <person name="Cardaioli E."/>
            <person name="Iannotti N."/>
            <person name="Marturano G."/>
            <person name="Paoli F."/>
            <person name="Bruttini M."/>
            <person name="Carapelli A."/>
            <person name="Frati F."/>
            <person name="Nardi F."/>
        </authorList>
    </citation>
    <scope>NUCLEOTIDE SEQUENCE [LARGE SCALE GENOMIC DNA]</scope>
    <source>
        <strain evidence="1">DMR45628</strain>
    </source>
</reference>
<accession>A0AAW1IAW3</accession>
<sequence length="101" mass="11967">MRKRINVFVERAVLYVPFPTVQVEDESLFGALPYPFQPFKKPRSAAPELKNHLKRDGRKRFYLCAFRKKILRNTAFYVCHGVWVWYAKILKASNDSEGFLR</sequence>
<gene>
    <name evidence="1" type="ORF">QE152_g37304</name>
</gene>
<dbReference type="AlphaFoldDB" id="A0AAW1IAW3"/>
<dbReference type="Proteomes" id="UP001458880">
    <property type="component" value="Unassembled WGS sequence"/>
</dbReference>
<comment type="caution">
    <text evidence="1">The sequence shown here is derived from an EMBL/GenBank/DDBJ whole genome shotgun (WGS) entry which is preliminary data.</text>
</comment>
<dbReference type="EMBL" id="JASPKY010000717">
    <property type="protein sequence ID" value="KAK9686286.1"/>
    <property type="molecule type" value="Genomic_DNA"/>
</dbReference>
<protein>
    <submittedName>
        <fullName evidence="1">Uncharacterized protein</fullName>
    </submittedName>
</protein>
<evidence type="ECO:0000313" key="2">
    <source>
        <dbReference type="Proteomes" id="UP001458880"/>
    </source>
</evidence>
<evidence type="ECO:0000313" key="1">
    <source>
        <dbReference type="EMBL" id="KAK9686286.1"/>
    </source>
</evidence>
<proteinExistence type="predicted"/>
<organism evidence="1 2">
    <name type="scientific">Popillia japonica</name>
    <name type="common">Japanese beetle</name>
    <dbReference type="NCBI Taxonomy" id="7064"/>
    <lineage>
        <taxon>Eukaryota</taxon>
        <taxon>Metazoa</taxon>
        <taxon>Ecdysozoa</taxon>
        <taxon>Arthropoda</taxon>
        <taxon>Hexapoda</taxon>
        <taxon>Insecta</taxon>
        <taxon>Pterygota</taxon>
        <taxon>Neoptera</taxon>
        <taxon>Endopterygota</taxon>
        <taxon>Coleoptera</taxon>
        <taxon>Polyphaga</taxon>
        <taxon>Scarabaeiformia</taxon>
        <taxon>Scarabaeidae</taxon>
        <taxon>Rutelinae</taxon>
        <taxon>Popillia</taxon>
    </lineage>
</organism>
<keyword evidence="2" id="KW-1185">Reference proteome</keyword>
<name>A0AAW1IAW3_POPJA</name>